<proteinExistence type="predicted"/>
<evidence type="ECO:0000313" key="1">
    <source>
        <dbReference type="EMBL" id="PIZ99562.1"/>
    </source>
</evidence>
<dbReference type="Proteomes" id="UP000230405">
    <property type="component" value="Unassembled WGS sequence"/>
</dbReference>
<sequence length="103" mass="12081">MHTQSIQDMVNRTWARPIGEDIMRKAVTLNCQNFDNLTAVQVINMFRSIQFETVANEKEKSEYWITQSPFNNKWYIFLILARGSWPTIPIMVLNTRPKICVTS</sequence>
<dbReference type="AlphaFoldDB" id="A0A2M7VG11"/>
<accession>A0A2M7VG11</accession>
<evidence type="ECO:0000313" key="2">
    <source>
        <dbReference type="Proteomes" id="UP000230405"/>
    </source>
</evidence>
<reference evidence="2" key="1">
    <citation type="submission" date="2017-09" db="EMBL/GenBank/DDBJ databases">
        <title>Depth-based differentiation of microbial function through sediment-hosted aquifers and enrichment of novel symbionts in the deep terrestrial subsurface.</title>
        <authorList>
            <person name="Probst A.J."/>
            <person name="Ladd B."/>
            <person name="Jarett J.K."/>
            <person name="Geller-Mcgrath D.E."/>
            <person name="Sieber C.M.K."/>
            <person name="Emerson J.B."/>
            <person name="Anantharaman K."/>
            <person name="Thomas B.C."/>
            <person name="Malmstrom R."/>
            <person name="Stieglmeier M."/>
            <person name="Klingl A."/>
            <person name="Woyke T."/>
            <person name="Ryan C.M."/>
            <person name="Banfield J.F."/>
        </authorList>
    </citation>
    <scope>NUCLEOTIDE SEQUENCE [LARGE SCALE GENOMIC DNA]</scope>
</reference>
<protein>
    <submittedName>
        <fullName evidence="1">Uncharacterized protein</fullName>
    </submittedName>
</protein>
<comment type="caution">
    <text evidence="1">The sequence shown here is derived from an EMBL/GenBank/DDBJ whole genome shotgun (WGS) entry which is preliminary data.</text>
</comment>
<organism evidence="1 2">
    <name type="scientific">Candidatus Komeilibacteria bacterium CG_4_10_14_0_2_um_filter_37_10</name>
    <dbReference type="NCBI Taxonomy" id="1974470"/>
    <lineage>
        <taxon>Bacteria</taxon>
        <taxon>Candidatus Komeiliibacteriota</taxon>
    </lineage>
</organism>
<name>A0A2M7VG11_9BACT</name>
<dbReference type="EMBL" id="PFPO01000021">
    <property type="protein sequence ID" value="PIZ99562.1"/>
    <property type="molecule type" value="Genomic_DNA"/>
</dbReference>
<gene>
    <name evidence="1" type="ORF">COX77_01070</name>
</gene>